<dbReference type="SUPFAM" id="SSF56112">
    <property type="entry name" value="Protein kinase-like (PK-like)"/>
    <property type="match status" value="1"/>
</dbReference>
<dbReference type="GO" id="GO:0004674">
    <property type="term" value="F:protein serine/threonine kinase activity"/>
    <property type="evidence" value="ECO:0007669"/>
    <property type="project" value="TreeGrafter"/>
</dbReference>
<comment type="caution">
    <text evidence="2">The sequence shown here is derived from an EMBL/GenBank/DDBJ whole genome shotgun (WGS) entry which is preliminary data.</text>
</comment>
<dbReference type="InParanoid" id="A0A151GDP2"/>
<feature type="domain" description="Protein kinase" evidence="1">
    <location>
        <begin position="1"/>
        <end position="272"/>
    </location>
</feature>
<gene>
    <name evidence="2" type="ORF">DCS_07190</name>
</gene>
<dbReference type="OrthoDB" id="1668230at2759"/>
<reference evidence="2 3" key="1">
    <citation type="journal article" date="2016" name="Sci. Rep.">
        <title>Insights into Adaptations to a Near-Obligate Nematode Endoparasitic Lifestyle from the Finished Genome of Drechmeria coniospora.</title>
        <authorList>
            <person name="Zhang L."/>
            <person name="Zhou Z."/>
            <person name="Guo Q."/>
            <person name="Fokkens L."/>
            <person name="Miskei M."/>
            <person name="Pocsi I."/>
            <person name="Zhang W."/>
            <person name="Chen M."/>
            <person name="Wang L."/>
            <person name="Sun Y."/>
            <person name="Donzelli B.G."/>
            <person name="Gibson D.M."/>
            <person name="Nelson D.R."/>
            <person name="Luo J.G."/>
            <person name="Rep M."/>
            <person name="Liu H."/>
            <person name="Yang S."/>
            <person name="Wang J."/>
            <person name="Krasnoff S.B."/>
            <person name="Xu Y."/>
            <person name="Molnar I."/>
            <person name="Lin M."/>
        </authorList>
    </citation>
    <scope>NUCLEOTIDE SEQUENCE [LARGE SCALE GENOMIC DNA]</scope>
    <source>
        <strain evidence="2 3">ARSEF 6962</strain>
    </source>
</reference>
<dbReference type="EMBL" id="LAYC01000003">
    <property type="protein sequence ID" value="KYK55228.1"/>
    <property type="molecule type" value="Genomic_DNA"/>
</dbReference>
<dbReference type="RefSeq" id="XP_040654580.1">
    <property type="nucleotide sequence ID" value="XM_040804476.1"/>
</dbReference>
<dbReference type="InterPro" id="IPR000719">
    <property type="entry name" value="Prot_kinase_dom"/>
</dbReference>
<dbReference type="Pfam" id="PF00069">
    <property type="entry name" value="Pkinase"/>
    <property type="match status" value="1"/>
</dbReference>
<dbReference type="Gene3D" id="1.10.510.10">
    <property type="entry name" value="Transferase(Phosphotransferase) domain 1"/>
    <property type="match status" value="1"/>
</dbReference>
<dbReference type="GeneID" id="63719833"/>
<protein>
    <recommendedName>
        <fullName evidence="1">Protein kinase domain-containing protein</fullName>
    </recommendedName>
</protein>
<dbReference type="STRING" id="98403.A0A151GDP2"/>
<name>A0A151GDP2_DRECN</name>
<dbReference type="PROSITE" id="PS50011">
    <property type="entry name" value="PROTEIN_KINASE_DOM"/>
    <property type="match status" value="1"/>
</dbReference>
<evidence type="ECO:0000259" key="1">
    <source>
        <dbReference type="PROSITE" id="PS50011"/>
    </source>
</evidence>
<dbReference type="InterPro" id="IPR051681">
    <property type="entry name" value="Ser/Thr_Kinases-Pseudokinases"/>
</dbReference>
<dbReference type="PANTHER" id="PTHR44329">
    <property type="entry name" value="SERINE/THREONINE-PROTEIN KINASE TNNI3K-RELATED"/>
    <property type="match status" value="1"/>
</dbReference>
<keyword evidence="3" id="KW-1185">Reference proteome</keyword>
<proteinExistence type="predicted"/>
<organism evidence="2 3">
    <name type="scientific">Drechmeria coniospora</name>
    <name type="common">Nematophagous fungus</name>
    <name type="synonym">Meria coniospora</name>
    <dbReference type="NCBI Taxonomy" id="98403"/>
    <lineage>
        <taxon>Eukaryota</taxon>
        <taxon>Fungi</taxon>
        <taxon>Dikarya</taxon>
        <taxon>Ascomycota</taxon>
        <taxon>Pezizomycotina</taxon>
        <taxon>Sordariomycetes</taxon>
        <taxon>Hypocreomycetidae</taxon>
        <taxon>Hypocreales</taxon>
        <taxon>Ophiocordycipitaceae</taxon>
        <taxon>Drechmeria</taxon>
    </lineage>
</organism>
<dbReference type="InterPro" id="IPR011009">
    <property type="entry name" value="Kinase-like_dom_sf"/>
</dbReference>
<accession>A0A151GDP2</accession>
<dbReference type="CDD" id="cd00180">
    <property type="entry name" value="PKc"/>
    <property type="match status" value="1"/>
</dbReference>
<evidence type="ECO:0000313" key="3">
    <source>
        <dbReference type="Proteomes" id="UP000076580"/>
    </source>
</evidence>
<dbReference type="Proteomes" id="UP000076580">
    <property type="component" value="Chromosome 03"/>
</dbReference>
<dbReference type="AlphaFoldDB" id="A0A151GDP2"/>
<sequence>MPVAEPSRTDTFVPPPDARVIQGKGEFVAAGVTSLVERLPNGDIIKTPWDDAERGDCVQDIITEAKIYQMLGEHPRLVKFIDWDPVQHSIVLEFMPHGTLQQYVEHHFGDISRQEQFRWVRQAAEGLHLLHESGILHCDVGPHNFLLDSALDLKIADFGGSSVNGSSASICPGIRYRVPSVEWRPGQAPTLSEDLFALGSVVFFIFTGNSPFYELEEEEVEKNYKAGVFPDTSGIPCADIIHLCWQQRAKSALEMCEAVDRLIEIGPIGDST</sequence>
<dbReference type="GO" id="GO:0005524">
    <property type="term" value="F:ATP binding"/>
    <property type="evidence" value="ECO:0007669"/>
    <property type="project" value="InterPro"/>
</dbReference>
<evidence type="ECO:0000313" key="2">
    <source>
        <dbReference type="EMBL" id="KYK55228.1"/>
    </source>
</evidence>